<dbReference type="EMBL" id="CATNWA010014335">
    <property type="protein sequence ID" value="CAI9570585.1"/>
    <property type="molecule type" value="Genomic_DNA"/>
</dbReference>
<reference evidence="3" key="1">
    <citation type="submission" date="2023-05" db="EMBL/GenBank/DDBJ databases">
        <authorList>
            <person name="Stuckert A."/>
        </authorList>
    </citation>
    <scope>NUCLEOTIDE SEQUENCE</scope>
</reference>
<keyword evidence="4" id="KW-1185">Reference proteome</keyword>
<evidence type="ECO:0000256" key="2">
    <source>
        <dbReference type="SAM" id="SignalP"/>
    </source>
</evidence>
<proteinExistence type="predicted"/>
<keyword evidence="2" id="KW-0732">Signal</keyword>
<evidence type="ECO:0000256" key="1">
    <source>
        <dbReference type="SAM" id="MobiDB-lite"/>
    </source>
</evidence>
<evidence type="ECO:0008006" key="5">
    <source>
        <dbReference type="Google" id="ProtNLM"/>
    </source>
</evidence>
<gene>
    <name evidence="3" type="ORF">SPARVUS_LOCUS7117613</name>
</gene>
<feature type="region of interest" description="Disordered" evidence="1">
    <location>
        <begin position="104"/>
        <end position="167"/>
    </location>
</feature>
<sequence length="246" mass="25784">MTPQRALSPLTLLFASLLCYGFVLVWTQNVALDTTTTFEDLSTPFSPVGVKILTGGNFSVSVAPWESTTEPPVVSTQSSLAIHNTTTLISKDSVTVPTPMTMESLSTEVTTRGTETTTEDGLLSPPIGSTRAPMGATATELEMSSSSSENGSKVSTGTTTTGGTTDTAAASTAVRVTRNVSAPLGAMETTSTGGKLTWRVKLQSNLSREDAVRAFYEKLCSVIIQNLPVKGISISRGPGLRPLQCT</sequence>
<name>A0ABN9DFA0_9NEOB</name>
<feature type="compositionally biased region" description="Low complexity" evidence="1">
    <location>
        <begin position="144"/>
        <end position="167"/>
    </location>
</feature>
<comment type="caution">
    <text evidence="3">The sequence shown here is derived from an EMBL/GenBank/DDBJ whole genome shotgun (WGS) entry which is preliminary data.</text>
</comment>
<evidence type="ECO:0000313" key="4">
    <source>
        <dbReference type="Proteomes" id="UP001162483"/>
    </source>
</evidence>
<evidence type="ECO:0000313" key="3">
    <source>
        <dbReference type="EMBL" id="CAI9570585.1"/>
    </source>
</evidence>
<organism evidence="3 4">
    <name type="scientific">Staurois parvus</name>
    <dbReference type="NCBI Taxonomy" id="386267"/>
    <lineage>
        <taxon>Eukaryota</taxon>
        <taxon>Metazoa</taxon>
        <taxon>Chordata</taxon>
        <taxon>Craniata</taxon>
        <taxon>Vertebrata</taxon>
        <taxon>Euteleostomi</taxon>
        <taxon>Amphibia</taxon>
        <taxon>Batrachia</taxon>
        <taxon>Anura</taxon>
        <taxon>Neobatrachia</taxon>
        <taxon>Ranoidea</taxon>
        <taxon>Ranidae</taxon>
        <taxon>Staurois</taxon>
    </lineage>
</organism>
<feature type="chain" id="PRO_5046805414" description="Mucin 20, cell surface associated" evidence="2">
    <location>
        <begin position="28"/>
        <end position="246"/>
    </location>
</feature>
<dbReference type="Proteomes" id="UP001162483">
    <property type="component" value="Unassembled WGS sequence"/>
</dbReference>
<feature type="compositionally biased region" description="Low complexity" evidence="1">
    <location>
        <begin position="107"/>
        <end position="116"/>
    </location>
</feature>
<protein>
    <recommendedName>
        <fullName evidence="5">Mucin 20, cell surface associated</fullName>
    </recommendedName>
</protein>
<accession>A0ABN9DFA0</accession>
<feature type="signal peptide" evidence="2">
    <location>
        <begin position="1"/>
        <end position="27"/>
    </location>
</feature>